<keyword evidence="4" id="KW-1185">Reference proteome</keyword>
<dbReference type="InterPro" id="IPR010987">
    <property type="entry name" value="Glutathione-S-Trfase_C-like"/>
</dbReference>
<evidence type="ECO:0000313" key="4">
    <source>
        <dbReference type="Proteomes" id="UP000246132"/>
    </source>
</evidence>
<reference evidence="3 4" key="1">
    <citation type="journal article" date="2018" name="Int. J. Syst. Bacteriol.">
        <title>Oceaniradius stylonemae gen. nov., sp. nov., isolated from a red alga, Stylonema cornu-cervi.</title>
        <authorList>
            <person name="Jeong S."/>
        </authorList>
    </citation>
    <scope>NUCLEOTIDE SEQUENCE [LARGE SCALE GENOMIC DNA]</scope>
    <source>
        <strain evidence="3 4">StC1</strain>
    </source>
</reference>
<dbReference type="Proteomes" id="UP000246132">
    <property type="component" value="Unassembled WGS sequence"/>
</dbReference>
<name>A0A3A8AMK0_9HYPH</name>
<dbReference type="PANTHER" id="PTHR43968">
    <property type="match status" value="1"/>
</dbReference>
<dbReference type="AlphaFoldDB" id="A0A3A8AMK0"/>
<dbReference type="PROSITE" id="PS50405">
    <property type="entry name" value="GST_CTER"/>
    <property type="match status" value="1"/>
</dbReference>
<sequence>MTALPPVLYSFRRCPYAMRARLAIAASGIAVELREVVLRDKPAAMIQASPKATVPVLVLPDGTVIDESWDVMVWALSQADPECWWPKDRSVRSDIETLVASNDGSFKAALDRYKYPNRYENETISETQQRAIAADHLQPLDARLKRHEWLLGDRATLADYAILPFVRQFAHVDRGWFDAQPWPHLRGWLDRFLASERFASIMRKYPQWHPGDVETVFP</sequence>
<proteinExistence type="predicted"/>
<protein>
    <submittedName>
        <fullName evidence="3">Glutathione S-transferase</fullName>
    </submittedName>
</protein>
<dbReference type="PROSITE" id="PS50404">
    <property type="entry name" value="GST_NTER"/>
    <property type="match status" value="1"/>
</dbReference>
<dbReference type="CDD" id="cd03196">
    <property type="entry name" value="GST_C_5"/>
    <property type="match status" value="1"/>
</dbReference>
<dbReference type="PANTHER" id="PTHR43968:SF6">
    <property type="entry name" value="GLUTATHIONE S-TRANSFERASE OMEGA"/>
    <property type="match status" value="1"/>
</dbReference>
<dbReference type="Pfam" id="PF13410">
    <property type="entry name" value="GST_C_2"/>
    <property type="match status" value="1"/>
</dbReference>
<dbReference type="Pfam" id="PF13417">
    <property type="entry name" value="GST_N_3"/>
    <property type="match status" value="1"/>
</dbReference>
<dbReference type="EMBL" id="QFWV02000004">
    <property type="protein sequence ID" value="RKF07894.1"/>
    <property type="molecule type" value="Genomic_DNA"/>
</dbReference>
<dbReference type="InterPro" id="IPR004045">
    <property type="entry name" value="Glutathione_S-Trfase_N"/>
</dbReference>
<feature type="domain" description="GST N-terminal" evidence="1">
    <location>
        <begin position="4"/>
        <end position="83"/>
    </location>
</feature>
<dbReference type="Gene3D" id="1.20.1050.10">
    <property type="match status" value="1"/>
</dbReference>
<dbReference type="GO" id="GO:0005737">
    <property type="term" value="C:cytoplasm"/>
    <property type="evidence" value="ECO:0007669"/>
    <property type="project" value="TreeGrafter"/>
</dbReference>
<dbReference type="SFLD" id="SFLDS00019">
    <property type="entry name" value="Glutathione_Transferase_(cytos"/>
    <property type="match status" value="1"/>
</dbReference>
<feature type="domain" description="GST C-terminal" evidence="2">
    <location>
        <begin position="88"/>
        <end position="210"/>
    </location>
</feature>
<dbReference type="InterPro" id="IPR036282">
    <property type="entry name" value="Glutathione-S-Trfase_C_sf"/>
</dbReference>
<dbReference type="SUPFAM" id="SSF52833">
    <property type="entry name" value="Thioredoxin-like"/>
    <property type="match status" value="1"/>
</dbReference>
<keyword evidence="3" id="KW-0808">Transferase</keyword>
<gene>
    <name evidence="3" type="ORF">DEM25_005430</name>
</gene>
<dbReference type="InterPro" id="IPR040079">
    <property type="entry name" value="Glutathione_S-Trfase"/>
</dbReference>
<dbReference type="OrthoDB" id="9813092at2"/>
<accession>A0A3A8AMK0</accession>
<dbReference type="SUPFAM" id="SSF47616">
    <property type="entry name" value="GST C-terminal domain-like"/>
    <property type="match status" value="1"/>
</dbReference>
<dbReference type="InterPro" id="IPR036249">
    <property type="entry name" value="Thioredoxin-like_sf"/>
</dbReference>
<dbReference type="CDD" id="cd03060">
    <property type="entry name" value="GST_N_Omega_like"/>
    <property type="match status" value="1"/>
</dbReference>
<comment type="caution">
    <text evidence="3">The sequence shown here is derived from an EMBL/GenBank/DDBJ whole genome shotgun (WGS) entry which is preliminary data.</text>
</comment>
<evidence type="ECO:0000259" key="1">
    <source>
        <dbReference type="PROSITE" id="PS50404"/>
    </source>
</evidence>
<organism evidence="3 4">
    <name type="scientific">Oceaniradius stylonematis</name>
    <dbReference type="NCBI Taxonomy" id="2184161"/>
    <lineage>
        <taxon>Bacteria</taxon>
        <taxon>Pseudomonadati</taxon>
        <taxon>Pseudomonadota</taxon>
        <taxon>Alphaproteobacteria</taxon>
        <taxon>Hyphomicrobiales</taxon>
        <taxon>Ahrensiaceae</taxon>
        <taxon>Oceaniradius</taxon>
    </lineage>
</organism>
<evidence type="ECO:0000259" key="2">
    <source>
        <dbReference type="PROSITE" id="PS50405"/>
    </source>
</evidence>
<dbReference type="InterPro" id="IPR050983">
    <property type="entry name" value="GST_Omega/HSP26"/>
</dbReference>
<evidence type="ECO:0000313" key="3">
    <source>
        <dbReference type="EMBL" id="RKF07894.1"/>
    </source>
</evidence>
<dbReference type="GO" id="GO:0016740">
    <property type="term" value="F:transferase activity"/>
    <property type="evidence" value="ECO:0007669"/>
    <property type="project" value="UniProtKB-KW"/>
</dbReference>
<dbReference type="Gene3D" id="3.40.30.10">
    <property type="entry name" value="Glutaredoxin"/>
    <property type="match status" value="1"/>
</dbReference>